<dbReference type="EMBL" id="JAANES010000001">
    <property type="protein sequence ID" value="MBS3018687.1"/>
    <property type="molecule type" value="Genomic_DNA"/>
</dbReference>
<evidence type="ECO:0000313" key="1">
    <source>
        <dbReference type="EMBL" id="MBS3018687.1"/>
    </source>
</evidence>
<dbReference type="RefSeq" id="WP_211456497.1">
    <property type="nucleotide sequence ID" value="NZ_JAANES010000001.1"/>
</dbReference>
<accession>A0ABS5LQB2</accession>
<dbReference type="Proteomes" id="UP001647436">
    <property type="component" value="Unassembled WGS sequence"/>
</dbReference>
<reference evidence="1 2" key="1">
    <citation type="submission" date="2020-03" db="EMBL/GenBank/DDBJ databases">
        <title>The role of nitrogen metabolism on polyethylene biodegradation.</title>
        <authorList>
            <person name="Peixoto J."/>
            <person name="Vizzotto C.S."/>
            <person name="Ramos A."/>
            <person name="Alves G."/>
            <person name="Steindorff A."/>
            <person name="Kruger R."/>
        </authorList>
    </citation>
    <scope>NUCLEOTIDE SEQUENCE [LARGE SCALE GENOMIC DNA]</scope>
    <source>
        <strain evidence="1 2">PE63</strain>
    </source>
</reference>
<keyword evidence="2" id="KW-1185">Reference proteome</keyword>
<proteinExistence type="predicted"/>
<protein>
    <submittedName>
        <fullName evidence="1">Uncharacterized protein</fullName>
    </submittedName>
</protein>
<organism evidence="1 2">
    <name type="scientific">Comamonas brasiliensis</name>
    <dbReference type="NCBI Taxonomy" id="1812482"/>
    <lineage>
        <taxon>Bacteria</taxon>
        <taxon>Pseudomonadati</taxon>
        <taxon>Pseudomonadota</taxon>
        <taxon>Betaproteobacteria</taxon>
        <taxon>Burkholderiales</taxon>
        <taxon>Comamonadaceae</taxon>
        <taxon>Comamonas</taxon>
    </lineage>
</organism>
<sequence length="394" mass="40298">MASIVDTSVKHAYSAMTGAPAIGGTVGSLIGALDAFLVNGWGAKAVDSAVITNGICRLNFASGKSAAEAHAVILVTGATPAALNGEQKVTAVANGWVEFKTDLPDGAVTGSISFKMAPLGWEKVFAGTNKAVYRQTDPASTRTYYRVDDTNAQYARVQMYESMTDVDNGVGPAPLTISGGFYWHKRTTGATASYWVLAGDARGFYFLVAPNNASSQAASGNVALLSQYMGDLNSYRSGDAWAGVLTGGDSTAYTSVSGCVFSTAGSSGLSLKRMSHGMGGAVQSFRKVFGLVSSASGNDGTLGTFPSAVDNGLHLSNILLLDGLGAAAGPRGNMPGAYHCPQSGVLAGYGSDVAISKGQAAFAGKQLLTVQIGTPNTGSQGLAFLDVTGPWRHS</sequence>
<gene>
    <name evidence="1" type="ORF">DJFAAGMI_01419</name>
</gene>
<name>A0ABS5LQB2_9BURK</name>
<comment type="caution">
    <text evidence="1">The sequence shown here is derived from an EMBL/GenBank/DDBJ whole genome shotgun (WGS) entry which is preliminary data.</text>
</comment>
<evidence type="ECO:0000313" key="2">
    <source>
        <dbReference type="Proteomes" id="UP001647436"/>
    </source>
</evidence>